<organism evidence="1">
    <name type="scientific">freshwater metagenome</name>
    <dbReference type="NCBI Taxonomy" id="449393"/>
    <lineage>
        <taxon>unclassified sequences</taxon>
        <taxon>metagenomes</taxon>
        <taxon>ecological metagenomes</taxon>
    </lineage>
</organism>
<gene>
    <name evidence="1" type="ORF">UFOPK3376_00577</name>
</gene>
<dbReference type="EMBL" id="CAFBLP010000010">
    <property type="protein sequence ID" value="CAB4866688.1"/>
    <property type="molecule type" value="Genomic_DNA"/>
</dbReference>
<proteinExistence type="predicted"/>
<reference evidence="1" key="1">
    <citation type="submission" date="2020-05" db="EMBL/GenBank/DDBJ databases">
        <authorList>
            <person name="Chiriac C."/>
            <person name="Salcher M."/>
            <person name="Ghai R."/>
            <person name="Kavagutti S V."/>
        </authorList>
    </citation>
    <scope>NUCLEOTIDE SEQUENCE</scope>
</reference>
<name>A0A6J7DBT8_9ZZZZ</name>
<sequence length="73" mass="8201">MGPCTTQPKLADHETALWFKGSRYILDCVDIKQFVRDFKEAVPYATNLTFGPETMQELANERAARCTTASTSK</sequence>
<evidence type="ECO:0000313" key="1">
    <source>
        <dbReference type="EMBL" id="CAB4866688.1"/>
    </source>
</evidence>
<accession>A0A6J7DBT8</accession>
<dbReference type="AlphaFoldDB" id="A0A6J7DBT8"/>
<protein>
    <submittedName>
        <fullName evidence="1">Unannotated protein</fullName>
    </submittedName>
</protein>